<evidence type="ECO:0000259" key="9">
    <source>
        <dbReference type="PROSITE" id="PS50926"/>
    </source>
</evidence>
<dbReference type="InterPro" id="IPR005840">
    <property type="entry name" value="Ribosomal_uS12_MeSTrfase_RimO"/>
</dbReference>
<dbReference type="SFLD" id="SFLDF00274">
    <property type="entry name" value="ribosomal_protein_S12_methylth"/>
    <property type="match status" value="1"/>
</dbReference>
<dbReference type="InterPro" id="IPR002792">
    <property type="entry name" value="TRAM_dom"/>
</dbReference>
<organism evidence="12 13">
    <name type="scientific">Anaerohalosphaera lusitana</name>
    <dbReference type="NCBI Taxonomy" id="1936003"/>
    <lineage>
        <taxon>Bacteria</taxon>
        <taxon>Pseudomonadati</taxon>
        <taxon>Planctomycetota</taxon>
        <taxon>Phycisphaerae</taxon>
        <taxon>Sedimentisphaerales</taxon>
        <taxon>Anaerohalosphaeraceae</taxon>
        <taxon>Anaerohalosphaera</taxon>
    </lineage>
</organism>
<protein>
    <recommendedName>
        <fullName evidence="8">Ribosomal protein uS12 methylthiotransferase RimO</fullName>
        <shortName evidence="8">uS12 MTTase</shortName>
        <shortName evidence="8">uS12 methylthiotransferase</shortName>
        <ecNumber evidence="8">2.8.4.4</ecNumber>
    </recommendedName>
    <alternativeName>
        <fullName evidence="8">Ribosomal protein uS12 (aspartate-C(3))-methylthiotransferase</fullName>
    </alternativeName>
    <alternativeName>
        <fullName evidence="8">Ribosome maturation factor RimO</fullName>
    </alternativeName>
</protein>
<dbReference type="Pfam" id="PF00919">
    <property type="entry name" value="UPF0004"/>
    <property type="match status" value="1"/>
</dbReference>
<evidence type="ECO:0000256" key="1">
    <source>
        <dbReference type="ARBA" id="ARBA00022485"/>
    </source>
</evidence>
<dbReference type="SFLD" id="SFLDS00029">
    <property type="entry name" value="Radical_SAM"/>
    <property type="match status" value="1"/>
</dbReference>
<dbReference type="AlphaFoldDB" id="A0A1U9NIS3"/>
<comment type="cofactor">
    <cofactor evidence="8">
        <name>[4Fe-4S] cluster</name>
        <dbReference type="ChEBI" id="CHEBI:49883"/>
    </cofactor>
    <text evidence="8">Binds 2 [4Fe-4S] clusters. One cluster is coordinated with 3 cysteines and an exchangeable S-adenosyl-L-methionine.</text>
</comment>
<feature type="binding site" evidence="8">
    <location>
        <position position="170"/>
    </location>
    <ligand>
        <name>[4Fe-4S] cluster</name>
        <dbReference type="ChEBI" id="CHEBI:49883"/>
        <label>2</label>
        <note>4Fe-4S-S-AdoMet</note>
    </ligand>
</feature>
<dbReference type="Pfam" id="PF18693">
    <property type="entry name" value="TRAM_2"/>
    <property type="match status" value="1"/>
</dbReference>
<dbReference type="HAMAP" id="MF_01865">
    <property type="entry name" value="MTTase_RimO"/>
    <property type="match status" value="1"/>
</dbReference>
<comment type="catalytic activity">
    <reaction evidence="8">
        <text>L-aspartate(89)-[ribosomal protein uS12]-hydrogen + (sulfur carrier)-SH + AH2 + 2 S-adenosyl-L-methionine = 3-methylsulfanyl-L-aspartate(89)-[ribosomal protein uS12]-hydrogen + (sulfur carrier)-H + 5'-deoxyadenosine + L-methionine + A + S-adenosyl-L-homocysteine + 2 H(+)</text>
        <dbReference type="Rhea" id="RHEA:37087"/>
        <dbReference type="Rhea" id="RHEA-COMP:10460"/>
        <dbReference type="Rhea" id="RHEA-COMP:10461"/>
        <dbReference type="Rhea" id="RHEA-COMP:14737"/>
        <dbReference type="Rhea" id="RHEA-COMP:14739"/>
        <dbReference type="ChEBI" id="CHEBI:13193"/>
        <dbReference type="ChEBI" id="CHEBI:15378"/>
        <dbReference type="ChEBI" id="CHEBI:17319"/>
        <dbReference type="ChEBI" id="CHEBI:17499"/>
        <dbReference type="ChEBI" id="CHEBI:29917"/>
        <dbReference type="ChEBI" id="CHEBI:29961"/>
        <dbReference type="ChEBI" id="CHEBI:57844"/>
        <dbReference type="ChEBI" id="CHEBI:57856"/>
        <dbReference type="ChEBI" id="CHEBI:59789"/>
        <dbReference type="ChEBI" id="CHEBI:64428"/>
        <dbReference type="ChEBI" id="CHEBI:73599"/>
        <dbReference type="EC" id="2.8.4.4"/>
    </reaction>
</comment>
<dbReference type="SFLD" id="SFLDG01061">
    <property type="entry name" value="methylthiotransferase"/>
    <property type="match status" value="1"/>
</dbReference>
<dbReference type="PROSITE" id="PS51918">
    <property type="entry name" value="RADICAL_SAM"/>
    <property type="match status" value="1"/>
</dbReference>
<dbReference type="EC" id="2.8.4.4" evidence="8"/>
<dbReference type="GO" id="GO:0006400">
    <property type="term" value="P:tRNA modification"/>
    <property type="evidence" value="ECO:0007669"/>
    <property type="project" value="InterPro"/>
</dbReference>
<keyword evidence="13" id="KW-1185">Reference proteome</keyword>
<keyword evidence="4 8" id="KW-0949">S-adenosyl-L-methionine</keyword>
<dbReference type="InterPro" id="IPR020612">
    <property type="entry name" value="Methylthiotransferase_CS"/>
</dbReference>
<dbReference type="GO" id="GO:0046872">
    <property type="term" value="F:metal ion binding"/>
    <property type="evidence" value="ECO:0007669"/>
    <property type="project" value="UniProtKB-KW"/>
</dbReference>
<dbReference type="SMART" id="SM00729">
    <property type="entry name" value="Elp3"/>
    <property type="match status" value="1"/>
</dbReference>
<dbReference type="GO" id="GO:0005829">
    <property type="term" value="C:cytosol"/>
    <property type="evidence" value="ECO:0007669"/>
    <property type="project" value="TreeGrafter"/>
</dbReference>
<evidence type="ECO:0000256" key="5">
    <source>
        <dbReference type="ARBA" id="ARBA00022723"/>
    </source>
</evidence>
<dbReference type="KEGG" id="alus:STSP2_00550"/>
<dbReference type="InterPro" id="IPR038135">
    <property type="entry name" value="Methylthiotransferase_N_sf"/>
</dbReference>
<evidence type="ECO:0000256" key="6">
    <source>
        <dbReference type="ARBA" id="ARBA00023004"/>
    </source>
</evidence>
<dbReference type="GO" id="GO:0103039">
    <property type="term" value="F:protein methylthiotransferase activity"/>
    <property type="evidence" value="ECO:0007669"/>
    <property type="project" value="UniProtKB-EC"/>
</dbReference>
<feature type="binding site" evidence="8">
    <location>
        <position position="89"/>
    </location>
    <ligand>
        <name>[4Fe-4S] cluster</name>
        <dbReference type="ChEBI" id="CHEBI:49883"/>
        <label>1</label>
    </ligand>
</feature>
<dbReference type="EMBL" id="CP019791">
    <property type="protein sequence ID" value="AQT67406.1"/>
    <property type="molecule type" value="Genomic_DNA"/>
</dbReference>
<feature type="domain" description="TRAM" evidence="9">
    <location>
        <begin position="385"/>
        <end position="451"/>
    </location>
</feature>
<feature type="binding site" evidence="8">
    <location>
        <position position="173"/>
    </location>
    <ligand>
        <name>[4Fe-4S] cluster</name>
        <dbReference type="ChEBI" id="CHEBI:49883"/>
        <label>2</label>
        <note>4Fe-4S-S-AdoMet</note>
    </ligand>
</feature>
<dbReference type="Gene3D" id="2.40.50.140">
    <property type="entry name" value="Nucleic acid-binding proteins"/>
    <property type="match status" value="1"/>
</dbReference>
<dbReference type="Proteomes" id="UP000189674">
    <property type="component" value="Chromosome"/>
</dbReference>
<keyword evidence="3 8" id="KW-0808">Transferase</keyword>
<keyword evidence="12" id="KW-0687">Ribonucleoprotein</keyword>
<keyword evidence="5 8" id="KW-0479">Metal-binding</keyword>
<keyword evidence="7 8" id="KW-0411">Iron-sulfur</keyword>
<accession>A0A1U9NIS3</accession>
<sequence>MAKRKKQKQISVGFVALGCPKNLVDSEKMLAHAGQEGFVLSGDPDNADVVVINTCGFIEPAKQEAIGAICQAVDQKKKGHVRRVVVAGCLAQRMGKELLDEVKGIDAIVGLDERDKIAKVIRNVAAGRGKKVSDQVSRLPEKVSDDRGRLLVTPGHWAYLRISEGCNRKCSFCTIPSIRGMFRSKDEDAVVAEAQELVENGAVELSVIAQDSNYYGKDKGVAHGLSKLLDRLEGIEGLDWIRLMYLYPAGVDDELIERIAASEKVLNYVDMPIQHINNDILRSMKRVDTKEKTVALVEKLRKAMPDVVLRTTVITGFPGEGEKEFEELLDFIKWAKFDALGCFPFYPEPGTLAAELPGQVGESVRQERADEIMRVQQDIAFEKCRELIGKELVCLVDEPLAERQQIGRYYGQAPHIDSVCIVINSDALPGDFVRAKVIDTQDYDLVVEPVQT</sequence>
<keyword evidence="1 8" id="KW-0004">4Fe-4S</keyword>
<dbReference type="InterPro" id="IPR023404">
    <property type="entry name" value="rSAM_horseshoe"/>
</dbReference>
<feature type="domain" description="MTTase N-terminal" evidence="10">
    <location>
        <begin position="10"/>
        <end position="126"/>
    </location>
</feature>
<evidence type="ECO:0000313" key="13">
    <source>
        <dbReference type="Proteomes" id="UP000189674"/>
    </source>
</evidence>
<dbReference type="Pfam" id="PF04055">
    <property type="entry name" value="Radical_SAM"/>
    <property type="match status" value="1"/>
</dbReference>
<proteinExistence type="inferred from homology"/>
<dbReference type="InterPro" id="IPR005839">
    <property type="entry name" value="Methylthiotransferase"/>
</dbReference>
<dbReference type="InterPro" id="IPR012340">
    <property type="entry name" value="NA-bd_OB-fold"/>
</dbReference>
<dbReference type="PANTHER" id="PTHR43837">
    <property type="entry name" value="RIBOSOMAL PROTEIN S12 METHYLTHIOTRANSFERASE RIMO"/>
    <property type="match status" value="1"/>
</dbReference>
<keyword evidence="2 8" id="KW-0963">Cytoplasm</keyword>
<evidence type="ECO:0000256" key="3">
    <source>
        <dbReference type="ARBA" id="ARBA00022679"/>
    </source>
</evidence>
<keyword evidence="6 8" id="KW-0408">Iron</keyword>
<comment type="function">
    <text evidence="8">Catalyzes the methylthiolation of an aspartic acid residue of ribosomal protein uS12.</text>
</comment>
<evidence type="ECO:0000256" key="7">
    <source>
        <dbReference type="ARBA" id="ARBA00023014"/>
    </source>
</evidence>
<keyword evidence="12" id="KW-0689">Ribosomal protein</keyword>
<dbReference type="InterPro" id="IPR013848">
    <property type="entry name" value="Methylthiotransferase_N"/>
</dbReference>
<dbReference type="CDD" id="cd01335">
    <property type="entry name" value="Radical_SAM"/>
    <property type="match status" value="1"/>
</dbReference>
<dbReference type="GO" id="GO:0005840">
    <property type="term" value="C:ribosome"/>
    <property type="evidence" value="ECO:0007669"/>
    <property type="project" value="UniProtKB-KW"/>
</dbReference>
<dbReference type="FunFam" id="3.80.30.20:FF:000001">
    <property type="entry name" value="tRNA-2-methylthio-N(6)-dimethylallyladenosine synthase 2"/>
    <property type="match status" value="1"/>
</dbReference>
<name>A0A1U9NIS3_9BACT</name>
<dbReference type="GO" id="GO:0035599">
    <property type="term" value="F:aspartic acid methylthiotransferase activity"/>
    <property type="evidence" value="ECO:0007669"/>
    <property type="project" value="TreeGrafter"/>
</dbReference>
<feature type="binding site" evidence="8">
    <location>
        <position position="55"/>
    </location>
    <ligand>
        <name>[4Fe-4S] cluster</name>
        <dbReference type="ChEBI" id="CHEBI:49883"/>
        <label>1</label>
    </ligand>
</feature>
<dbReference type="InterPro" id="IPR006638">
    <property type="entry name" value="Elp3/MiaA/NifB-like_rSAM"/>
</dbReference>
<reference evidence="13" key="1">
    <citation type="submission" date="2017-02" db="EMBL/GenBank/DDBJ databases">
        <title>Comparative genomics and description of representatives of a novel lineage of planctomycetes thriving in anoxic sediments.</title>
        <authorList>
            <person name="Spring S."/>
            <person name="Bunk B."/>
            <person name="Sproer C."/>
        </authorList>
    </citation>
    <scope>NUCLEOTIDE SEQUENCE [LARGE SCALE GENOMIC DNA]</scope>
    <source>
        <strain evidence="13">ST-NAGAB-D1</strain>
    </source>
</reference>
<dbReference type="Gene3D" id="3.40.50.12160">
    <property type="entry name" value="Methylthiotransferase, N-terminal domain"/>
    <property type="match status" value="1"/>
</dbReference>
<feature type="domain" description="Radical SAM core" evidence="11">
    <location>
        <begin position="152"/>
        <end position="382"/>
    </location>
</feature>
<dbReference type="SFLD" id="SFLDG01082">
    <property type="entry name" value="B12-binding_domain_containing"/>
    <property type="match status" value="1"/>
</dbReference>
<dbReference type="Gene3D" id="3.80.30.20">
    <property type="entry name" value="tm_1862 like domain"/>
    <property type="match status" value="1"/>
</dbReference>
<evidence type="ECO:0000259" key="10">
    <source>
        <dbReference type="PROSITE" id="PS51449"/>
    </source>
</evidence>
<feature type="binding site" evidence="8">
    <location>
        <position position="166"/>
    </location>
    <ligand>
        <name>[4Fe-4S] cluster</name>
        <dbReference type="ChEBI" id="CHEBI:49883"/>
        <label>2</label>
        <note>4Fe-4S-S-AdoMet</note>
    </ligand>
</feature>
<feature type="binding site" evidence="8">
    <location>
        <position position="19"/>
    </location>
    <ligand>
        <name>[4Fe-4S] cluster</name>
        <dbReference type="ChEBI" id="CHEBI:49883"/>
        <label>1</label>
    </ligand>
</feature>
<evidence type="ECO:0000313" key="12">
    <source>
        <dbReference type="EMBL" id="AQT67406.1"/>
    </source>
</evidence>
<dbReference type="RefSeq" id="WP_169852927.1">
    <property type="nucleotide sequence ID" value="NZ_CP019791.1"/>
</dbReference>
<dbReference type="InterPro" id="IPR007197">
    <property type="entry name" value="rSAM"/>
</dbReference>
<dbReference type="PROSITE" id="PS51257">
    <property type="entry name" value="PROKAR_LIPOPROTEIN"/>
    <property type="match status" value="1"/>
</dbReference>
<dbReference type="SUPFAM" id="SSF102114">
    <property type="entry name" value="Radical SAM enzymes"/>
    <property type="match status" value="1"/>
</dbReference>
<dbReference type="PANTHER" id="PTHR43837:SF1">
    <property type="entry name" value="RIBOSOMAL PROTEIN US12 METHYLTHIOTRANSFERASE RIMO"/>
    <property type="match status" value="1"/>
</dbReference>
<dbReference type="InterPro" id="IPR058240">
    <property type="entry name" value="rSAM_sf"/>
</dbReference>
<evidence type="ECO:0000259" key="11">
    <source>
        <dbReference type="PROSITE" id="PS51918"/>
    </source>
</evidence>
<dbReference type="PROSITE" id="PS50926">
    <property type="entry name" value="TRAM"/>
    <property type="match status" value="1"/>
</dbReference>
<comment type="subcellular location">
    <subcellularLocation>
        <location evidence="8">Cytoplasm</location>
    </subcellularLocation>
</comment>
<dbReference type="NCBIfam" id="TIGR01125">
    <property type="entry name" value="30S ribosomal protein S12 methylthiotransferase RimO"/>
    <property type="match status" value="1"/>
</dbReference>
<dbReference type="PROSITE" id="PS01278">
    <property type="entry name" value="MTTASE_RADICAL"/>
    <property type="match status" value="1"/>
</dbReference>
<dbReference type="NCBIfam" id="TIGR00089">
    <property type="entry name" value="MiaB/RimO family radical SAM methylthiotransferase"/>
    <property type="match status" value="1"/>
</dbReference>
<comment type="similarity">
    <text evidence="8">Belongs to the methylthiotransferase family. RimO subfamily.</text>
</comment>
<dbReference type="PROSITE" id="PS51449">
    <property type="entry name" value="MTTASE_N"/>
    <property type="match status" value="1"/>
</dbReference>
<dbReference type="STRING" id="1936003.STSP2_00550"/>
<dbReference type="GO" id="GO:0051539">
    <property type="term" value="F:4 iron, 4 sulfur cluster binding"/>
    <property type="evidence" value="ECO:0007669"/>
    <property type="project" value="UniProtKB-UniRule"/>
</dbReference>
<gene>
    <name evidence="8 12" type="primary">rimO</name>
    <name evidence="12" type="ORF">STSP2_00550</name>
</gene>
<evidence type="ECO:0000256" key="4">
    <source>
        <dbReference type="ARBA" id="ARBA00022691"/>
    </source>
</evidence>
<evidence type="ECO:0000256" key="2">
    <source>
        <dbReference type="ARBA" id="ARBA00022490"/>
    </source>
</evidence>
<evidence type="ECO:0000256" key="8">
    <source>
        <dbReference type="HAMAP-Rule" id="MF_01865"/>
    </source>
</evidence>